<evidence type="ECO:0000313" key="9">
    <source>
        <dbReference type="EMBL" id="CAL0312253.1"/>
    </source>
</evidence>
<keyword evidence="5 6" id="KW-0539">Nucleus</keyword>
<keyword evidence="2 6" id="KW-0805">Transcription regulation</keyword>
<gene>
    <name evidence="9" type="ORF">LLUT_LOCUS13313</name>
</gene>
<reference evidence="9 10" key="1">
    <citation type="submission" date="2024-03" db="EMBL/GenBank/DDBJ databases">
        <authorList>
            <person name="Martinez-Hernandez J."/>
        </authorList>
    </citation>
    <scope>NUCLEOTIDE SEQUENCE [LARGE SCALE GENOMIC DNA]</scope>
</reference>
<evidence type="ECO:0000256" key="7">
    <source>
        <dbReference type="SAM" id="MobiDB-lite"/>
    </source>
</evidence>
<feature type="compositionally biased region" description="Polar residues" evidence="7">
    <location>
        <begin position="310"/>
        <end position="321"/>
    </location>
</feature>
<protein>
    <recommendedName>
        <fullName evidence="6">AT-hook motif nuclear-localized protein</fullName>
    </recommendedName>
</protein>
<feature type="compositionally biased region" description="Low complexity" evidence="7">
    <location>
        <begin position="298"/>
        <end position="309"/>
    </location>
</feature>
<dbReference type="GO" id="GO:0003680">
    <property type="term" value="F:minor groove of adenine-thymine-rich DNA binding"/>
    <property type="evidence" value="ECO:0007669"/>
    <property type="project" value="UniProtKB-UniRule"/>
</dbReference>
<comment type="domain">
    <text evidence="6">The PPC domain mediates interactions between AHL proteins.</text>
</comment>
<comment type="caution">
    <text evidence="9">The sequence shown here is derived from an EMBL/GenBank/DDBJ whole genome shotgun (WGS) entry which is preliminary data.</text>
</comment>
<dbReference type="SUPFAM" id="SSF117856">
    <property type="entry name" value="AF0104/ALDC/Ptd012-like"/>
    <property type="match status" value="1"/>
</dbReference>
<dbReference type="GO" id="GO:0005634">
    <property type="term" value="C:nucleus"/>
    <property type="evidence" value="ECO:0007669"/>
    <property type="project" value="UniProtKB-SubCell"/>
</dbReference>
<accession>A0AAV1WSH9</accession>
<organism evidence="9 10">
    <name type="scientific">Lupinus luteus</name>
    <name type="common">European yellow lupine</name>
    <dbReference type="NCBI Taxonomy" id="3873"/>
    <lineage>
        <taxon>Eukaryota</taxon>
        <taxon>Viridiplantae</taxon>
        <taxon>Streptophyta</taxon>
        <taxon>Embryophyta</taxon>
        <taxon>Tracheophyta</taxon>
        <taxon>Spermatophyta</taxon>
        <taxon>Magnoliopsida</taxon>
        <taxon>eudicotyledons</taxon>
        <taxon>Gunneridae</taxon>
        <taxon>Pentapetalae</taxon>
        <taxon>rosids</taxon>
        <taxon>fabids</taxon>
        <taxon>Fabales</taxon>
        <taxon>Fabaceae</taxon>
        <taxon>Papilionoideae</taxon>
        <taxon>50 kb inversion clade</taxon>
        <taxon>genistoids sensu lato</taxon>
        <taxon>core genistoids</taxon>
        <taxon>Genisteae</taxon>
        <taxon>Lupinus</taxon>
    </lineage>
</organism>
<sequence length="373" mass="38713">MDSQPPPPPSSSSSSMMEPTSFVSHPLMSPSSTMLAPATARFPYHHVPPPSLPSVIPSEPFTTAAVATTTTPYDGFLNPSALNPSGPAKKKRGRPRKYSLDGNVALGLAPTSFTGHVGDNGGGSGGAGGGDLSGTLSTEAPVKRPRGRPPGSGKKQLDAHGAGAGSVGFKHHVIFVNSGEEITEKVMACSQQGTRIVCILSARGLVTNVTLRQPPLSGRIVSHEGQFEIISLSSSFPQSGNNGESSRTCYLNVVMTGSDGLLLAGGVVGALTAASPVQIVAGSFIANKKQSSSNVIESSRPSSSAPTSSQMLTFGGSVTPTIPTPQGPSSESSDENDHSSFRRPGLYNNVTQPINNNMQMFQHPLWPDYNNHQ</sequence>
<dbReference type="Proteomes" id="UP001497480">
    <property type="component" value="Unassembled WGS sequence"/>
</dbReference>
<comment type="function">
    <text evidence="1 6">Transcription factor that specifically binds AT-rich DNA sequences related to the nuclear matrix attachment regions (MARs).</text>
</comment>
<dbReference type="Pfam" id="PF03479">
    <property type="entry name" value="PCC"/>
    <property type="match status" value="1"/>
</dbReference>
<dbReference type="AlphaFoldDB" id="A0AAV1WSH9"/>
<feature type="compositionally biased region" description="Pro residues" evidence="7">
    <location>
        <begin position="1"/>
        <end position="10"/>
    </location>
</feature>
<evidence type="ECO:0000313" key="10">
    <source>
        <dbReference type="Proteomes" id="UP001497480"/>
    </source>
</evidence>
<feature type="compositionally biased region" description="Polar residues" evidence="7">
    <location>
        <begin position="16"/>
        <end position="33"/>
    </location>
</feature>
<keyword evidence="10" id="KW-1185">Reference proteome</keyword>
<dbReference type="Gene3D" id="3.30.1330.80">
    <property type="entry name" value="Hypothetical protein, similar to alpha- acetolactate decarboxylase, domain 2"/>
    <property type="match status" value="1"/>
</dbReference>
<evidence type="ECO:0000259" key="8">
    <source>
        <dbReference type="PROSITE" id="PS51742"/>
    </source>
</evidence>
<dbReference type="InterPro" id="IPR005175">
    <property type="entry name" value="PPC_dom"/>
</dbReference>
<dbReference type="PANTHER" id="PTHR31500">
    <property type="entry name" value="AT-HOOK MOTIF NUCLEAR-LOCALIZED PROTEIN 9"/>
    <property type="match status" value="1"/>
</dbReference>
<keyword evidence="3 6" id="KW-0238">DNA-binding</keyword>
<evidence type="ECO:0000256" key="6">
    <source>
        <dbReference type="RuleBase" id="RU367031"/>
    </source>
</evidence>
<evidence type="ECO:0000256" key="1">
    <source>
        <dbReference type="ARBA" id="ARBA00003687"/>
    </source>
</evidence>
<comment type="subcellular location">
    <subcellularLocation>
        <location evidence="6">Nucleus</location>
    </subcellularLocation>
</comment>
<dbReference type="EMBL" id="CAXHTB010000009">
    <property type="protein sequence ID" value="CAL0312253.1"/>
    <property type="molecule type" value="Genomic_DNA"/>
</dbReference>
<dbReference type="InterPro" id="IPR039605">
    <property type="entry name" value="AHL"/>
</dbReference>
<feature type="compositionally biased region" description="Gly residues" evidence="7">
    <location>
        <begin position="118"/>
        <end position="132"/>
    </location>
</feature>
<evidence type="ECO:0000256" key="5">
    <source>
        <dbReference type="ARBA" id="ARBA00023242"/>
    </source>
</evidence>
<dbReference type="PROSITE" id="PS51742">
    <property type="entry name" value="PPC"/>
    <property type="match status" value="1"/>
</dbReference>
<evidence type="ECO:0000256" key="2">
    <source>
        <dbReference type="ARBA" id="ARBA00023015"/>
    </source>
</evidence>
<feature type="region of interest" description="Disordered" evidence="7">
    <location>
        <begin position="72"/>
        <end position="101"/>
    </location>
</feature>
<proteinExistence type="predicted"/>
<dbReference type="InterPro" id="IPR017956">
    <property type="entry name" value="AT_hook_DNA-bd_motif"/>
</dbReference>
<dbReference type="CDD" id="cd11378">
    <property type="entry name" value="DUF296"/>
    <property type="match status" value="1"/>
</dbReference>
<feature type="compositionally biased region" description="Basic residues" evidence="7">
    <location>
        <begin position="88"/>
        <end position="97"/>
    </location>
</feature>
<feature type="domain" description="PPC" evidence="8">
    <location>
        <begin position="165"/>
        <end position="305"/>
    </location>
</feature>
<keyword evidence="4 6" id="KW-0804">Transcription</keyword>
<feature type="region of interest" description="Disordered" evidence="7">
    <location>
        <begin position="115"/>
        <end position="163"/>
    </location>
</feature>
<name>A0AAV1WSH9_LUPLU</name>
<dbReference type="SMART" id="SM00384">
    <property type="entry name" value="AT_hook"/>
    <property type="match status" value="2"/>
</dbReference>
<evidence type="ECO:0000256" key="3">
    <source>
        <dbReference type="ARBA" id="ARBA00023125"/>
    </source>
</evidence>
<feature type="region of interest" description="Disordered" evidence="7">
    <location>
        <begin position="1"/>
        <end position="33"/>
    </location>
</feature>
<feature type="region of interest" description="Disordered" evidence="7">
    <location>
        <begin position="291"/>
        <end position="352"/>
    </location>
</feature>
<evidence type="ECO:0000256" key="4">
    <source>
        <dbReference type="ARBA" id="ARBA00023163"/>
    </source>
</evidence>
<dbReference type="PANTHER" id="PTHR31500:SF51">
    <property type="entry name" value="AT-HOOK MOTIF NUCLEAR-LOCALIZED PROTEIN 8"/>
    <property type="match status" value="1"/>
</dbReference>